<feature type="region of interest" description="Disordered" evidence="1">
    <location>
        <begin position="70"/>
        <end position="162"/>
    </location>
</feature>
<proteinExistence type="predicted"/>
<protein>
    <submittedName>
        <fullName evidence="2">Uncharacterized protein</fullName>
    </submittedName>
</protein>
<feature type="region of interest" description="Disordered" evidence="1">
    <location>
        <begin position="1"/>
        <end position="26"/>
    </location>
</feature>
<feature type="compositionally biased region" description="Low complexity" evidence="1">
    <location>
        <begin position="83"/>
        <end position="92"/>
    </location>
</feature>
<evidence type="ECO:0000313" key="3">
    <source>
        <dbReference type="Proteomes" id="UP000015453"/>
    </source>
</evidence>
<dbReference type="AlphaFoldDB" id="S8DCE1"/>
<sequence>MTASPSGYDPNRIPLSIFSSKPTNPQEWSVASNELFSIHMGNGSFSRDYDFLFGKSGELLKPEELNAQQYLRAKSGELSTQGNNNNNNKSSNDLSPVKEDHDHEEPEKKNTIEERANDTANNAVEEEKAPPATAEVKKVIPMSPPRYSDGSGNSVTSFAFPV</sequence>
<gene>
    <name evidence="2" type="ORF">M569_14340</name>
</gene>
<name>S8DCE1_9LAMI</name>
<reference evidence="2 3" key="1">
    <citation type="journal article" date="2013" name="BMC Genomics">
        <title>The miniature genome of a carnivorous plant Genlisea aurea contains a low number of genes and short non-coding sequences.</title>
        <authorList>
            <person name="Leushkin E.V."/>
            <person name="Sutormin R.A."/>
            <person name="Nabieva E.R."/>
            <person name="Penin A.A."/>
            <person name="Kondrashov A.S."/>
            <person name="Logacheva M.D."/>
        </authorList>
    </citation>
    <scope>NUCLEOTIDE SEQUENCE [LARGE SCALE GENOMIC DNA]</scope>
</reference>
<comment type="caution">
    <text evidence="2">The sequence shown here is derived from an EMBL/GenBank/DDBJ whole genome shotgun (WGS) entry which is preliminary data.</text>
</comment>
<dbReference type="EMBL" id="AUSU01007553">
    <property type="protein sequence ID" value="EPS60463.1"/>
    <property type="molecule type" value="Genomic_DNA"/>
</dbReference>
<dbReference type="Proteomes" id="UP000015453">
    <property type="component" value="Unassembled WGS sequence"/>
</dbReference>
<dbReference type="PANTHER" id="PTHR33673:SF36">
    <property type="entry name" value="MYB-LIKE PROTEIN Q"/>
    <property type="match status" value="1"/>
</dbReference>
<accession>S8DCE1</accession>
<dbReference type="OrthoDB" id="676141at2759"/>
<evidence type="ECO:0000256" key="1">
    <source>
        <dbReference type="SAM" id="MobiDB-lite"/>
    </source>
</evidence>
<evidence type="ECO:0000313" key="2">
    <source>
        <dbReference type="EMBL" id="EPS60463.1"/>
    </source>
</evidence>
<dbReference type="PANTHER" id="PTHR33673">
    <property type="entry name" value="SUPPRESSOR SRP40-LIKE PROTEIN"/>
    <property type="match status" value="1"/>
</dbReference>
<keyword evidence="3" id="KW-1185">Reference proteome</keyword>
<feature type="compositionally biased region" description="Basic and acidic residues" evidence="1">
    <location>
        <begin position="96"/>
        <end position="117"/>
    </location>
</feature>
<organism evidence="2 3">
    <name type="scientific">Genlisea aurea</name>
    <dbReference type="NCBI Taxonomy" id="192259"/>
    <lineage>
        <taxon>Eukaryota</taxon>
        <taxon>Viridiplantae</taxon>
        <taxon>Streptophyta</taxon>
        <taxon>Embryophyta</taxon>
        <taxon>Tracheophyta</taxon>
        <taxon>Spermatophyta</taxon>
        <taxon>Magnoliopsida</taxon>
        <taxon>eudicotyledons</taxon>
        <taxon>Gunneridae</taxon>
        <taxon>Pentapetalae</taxon>
        <taxon>asterids</taxon>
        <taxon>lamiids</taxon>
        <taxon>Lamiales</taxon>
        <taxon>Lentibulariaceae</taxon>
        <taxon>Genlisea</taxon>
    </lineage>
</organism>
<feature type="compositionally biased region" description="Polar residues" evidence="1">
    <location>
        <begin position="17"/>
        <end position="26"/>
    </location>
</feature>
<feature type="compositionally biased region" description="Polar residues" evidence="1">
    <location>
        <begin position="150"/>
        <end position="162"/>
    </location>
</feature>